<evidence type="ECO:0000256" key="2">
    <source>
        <dbReference type="SAM" id="MobiDB-lite"/>
    </source>
</evidence>
<keyword evidence="4" id="KW-1185">Reference proteome</keyword>
<name>A0A1X2I3Y8_9FUNG</name>
<feature type="compositionally biased region" description="Low complexity" evidence="2">
    <location>
        <begin position="52"/>
        <end position="62"/>
    </location>
</feature>
<sequence>MDCDNSTTSNNNHIDNINNNTGSNNISGGKIKKKSIKSLVQGQQHRFRSSRPNIPQINIPNPATKWPPISSTLASIKPTAMASSSSSNKTSSSPSPVGSPIILAATAATTPSTSSTAPTTTKAAARSPNSYCGRTSSMACHESSLPTPETAHPLSTSSMTPISSTAASTNTWTNHLSSSPSSSQQLPPPPPPPILNTHPPARTVLPPVIRQNQPQDHHLMSPYSPFTPIASPLSQQPSHAVLLQKYRDLEAQMAILEKEKAAQHDAMNGKIHDLEVEVSFYHREKKKRVT</sequence>
<reference evidence="3 4" key="1">
    <citation type="submission" date="2016-07" db="EMBL/GenBank/DDBJ databases">
        <title>Pervasive Adenine N6-methylation of Active Genes in Fungi.</title>
        <authorList>
            <consortium name="DOE Joint Genome Institute"/>
            <person name="Mondo S.J."/>
            <person name="Dannebaum R.O."/>
            <person name="Kuo R.C."/>
            <person name="Labutti K."/>
            <person name="Haridas S."/>
            <person name="Kuo A."/>
            <person name="Salamov A."/>
            <person name="Ahrendt S.R."/>
            <person name="Lipzen A."/>
            <person name="Sullivan W."/>
            <person name="Andreopoulos W.B."/>
            <person name="Clum A."/>
            <person name="Lindquist E."/>
            <person name="Daum C."/>
            <person name="Ramamoorthy G.K."/>
            <person name="Gryganskyi A."/>
            <person name="Culley D."/>
            <person name="Magnuson J.K."/>
            <person name="James T.Y."/>
            <person name="O'Malley M.A."/>
            <person name="Stajich J.E."/>
            <person name="Spatafora J.W."/>
            <person name="Visel A."/>
            <person name="Grigoriev I.V."/>
        </authorList>
    </citation>
    <scope>NUCLEOTIDE SEQUENCE [LARGE SCALE GENOMIC DNA]</scope>
    <source>
        <strain evidence="3 4">NRRL 1336</strain>
    </source>
</reference>
<dbReference type="Proteomes" id="UP000193560">
    <property type="component" value="Unassembled WGS sequence"/>
</dbReference>
<organism evidence="3 4">
    <name type="scientific">Absidia repens</name>
    <dbReference type="NCBI Taxonomy" id="90262"/>
    <lineage>
        <taxon>Eukaryota</taxon>
        <taxon>Fungi</taxon>
        <taxon>Fungi incertae sedis</taxon>
        <taxon>Mucoromycota</taxon>
        <taxon>Mucoromycotina</taxon>
        <taxon>Mucoromycetes</taxon>
        <taxon>Mucorales</taxon>
        <taxon>Cunninghamellaceae</taxon>
        <taxon>Absidia</taxon>
    </lineage>
</organism>
<feature type="region of interest" description="Disordered" evidence="2">
    <location>
        <begin position="1"/>
        <end position="70"/>
    </location>
</feature>
<comment type="caution">
    <text evidence="3">The sequence shown here is derived from an EMBL/GenBank/DDBJ whole genome shotgun (WGS) entry which is preliminary data.</text>
</comment>
<feature type="coiled-coil region" evidence="1">
    <location>
        <begin position="239"/>
        <end position="266"/>
    </location>
</feature>
<evidence type="ECO:0000313" key="3">
    <source>
        <dbReference type="EMBL" id="ORZ08675.1"/>
    </source>
</evidence>
<feature type="region of interest" description="Disordered" evidence="2">
    <location>
        <begin position="108"/>
        <end position="197"/>
    </location>
</feature>
<dbReference type="EMBL" id="MCGE01000030">
    <property type="protein sequence ID" value="ORZ08675.1"/>
    <property type="molecule type" value="Genomic_DNA"/>
</dbReference>
<feature type="compositionally biased region" description="Low complexity" evidence="2">
    <location>
        <begin position="1"/>
        <end position="29"/>
    </location>
</feature>
<feature type="compositionally biased region" description="Polar residues" evidence="2">
    <location>
        <begin position="153"/>
        <end position="162"/>
    </location>
</feature>
<evidence type="ECO:0000313" key="4">
    <source>
        <dbReference type="Proteomes" id="UP000193560"/>
    </source>
</evidence>
<dbReference type="AlphaFoldDB" id="A0A1X2I3Y8"/>
<accession>A0A1X2I3Y8</accession>
<evidence type="ECO:0000256" key="1">
    <source>
        <dbReference type="SAM" id="Coils"/>
    </source>
</evidence>
<dbReference type="OrthoDB" id="10617217at2759"/>
<feature type="region of interest" description="Disordered" evidence="2">
    <location>
        <begin position="80"/>
        <end position="99"/>
    </location>
</feature>
<proteinExistence type="predicted"/>
<feature type="compositionally biased region" description="Polar residues" evidence="2">
    <location>
        <begin position="127"/>
        <end position="138"/>
    </location>
</feature>
<gene>
    <name evidence="3" type="ORF">BCR42DRAFT_141789</name>
</gene>
<protein>
    <submittedName>
        <fullName evidence="3">Uncharacterized protein</fullName>
    </submittedName>
</protein>
<feature type="compositionally biased region" description="Low complexity" evidence="2">
    <location>
        <begin position="163"/>
        <end position="185"/>
    </location>
</feature>
<keyword evidence="1" id="KW-0175">Coiled coil</keyword>
<feature type="compositionally biased region" description="Low complexity" evidence="2">
    <location>
        <begin position="108"/>
        <end position="125"/>
    </location>
</feature>
<dbReference type="STRING" id="90262.A0A1X2I3Y8"/>
<feature type="compositionally biased region" description="Low complexity" evidence="2">
    <location>
        <begin position="83"/>
        <end position="99"/>
    </location>
</feature>